<evidence type="ECO:0000313" key="1">
    <source>
        <dbReference type="EMBL" id="SVD54867.1"/>
    </source>
</evidence>
<reference evidence="1" key="1">
    <citation type="submission" date="2018-05" db="EMBL/GenBank/DDBJ databases">
        <authorList>
            <person name="Lanie J.A."/>
            <person name="Ng W.-L."/>
            <person name="Kazmierczak K.M."/>
            <person name="Andrzejewski T.M."/>
            <person name="Davidsen T.M."/>
            <person name="Wayne K.J."/>
            <person name="Tettelin H."/>
            <person name="Glass J.I."/>
            <person name="Rusch D."/>
            <person name="Podicherti R."/>
            <person name="Tsui H.-C.T."/>
            <person name="Winkler M.E."/>
        </authorList>
    </citation>
    <scope>NUCLEOTIDE SEQUENCE</scope>
</reference>
<organism evidence="1">
    <name type="scientific">marine metagenome</name>
    <dbReference type="NCBI Taxonomy" id="408172"/>
    <lineage>
        <taxon>unclassified sequences</taxon>
        <taxon>metagenomes</taxon>
        <taxon>ecological metagenomes</taxon>
    </lineage>
</organism>
<protein>
    <recommendedName>
        <fullName evidence="2">DUF932 domain-containing protein</fullName>
    </recommendedName>
</protein>
<dbReference type="EMBL" id="UINC01157720">
    <property type="protein sequence ID" value="SVD54867.1"/>
    <property type="molecule type" value="Genomic_DNA"/>
</dbReference>
<dbReference type="AlphaFoldDB" id="A0A382W7S4"/>
<evidence type="ECO:0008006" key="2">
    <source>
        <dbReference type="Google" id="ProtNLM"/>
    </source>
</evidence>
<gene>
    <name evidence="1" type="ORF">METZ01_LOCUS407721</name>
</gene>
<name>A0A382W7S4_9ZZZZ</name>
<sequence length="250" mass="28334">MSLVLHCGARRAERDEVFGIPTPESTSTHHPISHQFFIESIEEAILDAEYAIQECAHALDNNGDKYFGLFGIEPQLNKNDTLNDDSAMILGARHSHNKSLSVGICVGRKVFVCDNLAFSGEIKFFRKHTKDVESDLQIKLESALDKLPMFEDKHRDLMKIFRSREISNEKARDLIIEGGKRSVIPGSKLMNVVKEWEKPSYKEFEADGMSLYRLHNAFTTVLKNSNKNVFAIPERTMSLNDMLKESVMAA</sequence>
<proteinExistence type="predicted"/>
<accession>A0A382W7S4</accession>